<comment type="similarity">
    <text evidence="6">Belongs to the TacA antitoxin family.</text>
</comment>
<accession>A0A383S707</accession>
<keyword evidence="9" id="KW-1185">Reference proteome</keyword>
<dbReference type="SUPFAM" id="SSF47598">
    <property type="entry name" value="Ribbon-helix-helix"/>
    <property type="match status" value="1"/>
</dbReference>
<reference evidence="7 10" key="3">
    <citation type="submission" date="2018-10" db="EMBL/GenBank/DDBJ databases">
        <title>Propionibacterium australiense Genome Sequencing and Assembly.</title>
        <authorList>
            <person name="Bernier A.-M."/>
            <person name="Bernard K."/>
        </authorList>
    </citation>
    <scope>NUCLEOTIDE SEQUENCE [LARGE SCALE GENOMIC DNA]</scope>
    <source>
        <strain evidence="7 10">NML98A078</strain>
    </source>
</reference>
<evidence type="ECO:0000256" key="2">
    <source>
        <dbReference type="ARBA" id="ARBA00022649"/>
    </source>
</evidence>
<dbReference type="Proteomes" id="UP000263928">
    <property type="component" value="Unassembled WGS sequence"/>
</dbReference>
<dbReference type="Proteomes" id="UP000279336">
    <property type="component" value="Unassembled WGS sequence"/>
</dbReference>
<dbReference type="Gene3D" id="1.20.5.780">
    <property type="entry name" value="Single helix bin"/>
    <property type="match status" value="1"/>
</dbReference>
<reference evidence="9" key="1">
    <citation type="submission" date="2018-08" db="EMBL/GenBank/DDBJ databases">
        <authorList>
            <person name="Hornung B."/>
        </authorList>
    </citation>
    <scope>NUCLEOTIDE SEQUENCE [LARGE SCALE GENOMIC DNA]</scope>
</reference>
<proteinExistence type="inferred from homology"/>
<evidence type="ECO:0000256" key="5">
    <source>
        <dbReference type="ARBA" id="ARBA00023163"/>
    </source>
</evidence>
<evidence type="ECO:0000313" key="10">
    <source>
        <dbReference type="Proteomes" id="UP000279336"/>
    </source>
</evidence>
<evidence type="ECO:0000256" key="1">
    <source>
        <dbReference type="ARBA" id="ARBA00022491"/>
    </source>
</evidence>
<gene>
    <name evidence="7" type="ORF">D7U36_10720</name>
    <name evidence="8" type="ORF">PROPAUS_1627</name>
</gene>
<reference evidence="8" key="2">
    <citation type="submission" date="2018-08" db="EMBL/GenBank/DDBJ databases">
        <authorList>
            <person name="Ferrada E.E."/>
            <person name="Latorre B.A."/>
        </authorList>
    </citation>
    <scope>NUCLEOTIDE SEQUENCE [LARGE SCALE GENOMIC DNA]</scope>
    <source>
        <strain evidence="8">Propionibacterium_australiense1</strain>
    </source>
</reference>
<dbReference type="PANTHER" id="PTHR35401">
    <property type="entry name" value="COPG FAMILY HELIX-TURN-HELIX PROTEIN-RELATED-RELATED"/>
    <property type="match status" value="1"/>
</dbReference>
<evidence type="ECO:0000313" key="7">
    <source>
        <dbReference type="EMBL" id="RLP07664.1"/>
    </source>
</evidence>
<evidence type="ECO:0000256" key="3">
    <source>
        <dbReference type="ARBA" id="ARBA00023015"/>
    </source>
</evidence>
<keyword evidence="3" id="KW-0805">Transcription regulation</keyword>
<dbReference type="EMBL" id="UNQJ01000011">
    <property type="protein sequence ID" value="SYZ33707.1"/>
    <property type="molecule type" value="Genomic_DNA"/>
</dbReference>
<dbReference type="GO" id="GO:0006355">
    <property type="term" value="P:regulation of DNA-templated transcription"/>
    <property type="evidence" value="ECO:0007669"/>
    <property type="project" value="InterPro"/>
</dbReference>
<dbReference type="Pfam" id="PF08681">
    <property type="entry name" value="TacA1"/>
    <property type="match status" value="1"/>
</dbReference>
<dbReference type="EMBL" id="RCIW01000017">
    <property type="protein sequence ID" value="RLP07664.1"/>
    <property type="molecule type" value="Genomic_DNA"/>
</dbReference>
<dbReference type="GO" id="GO:0003677">
    <property type="term" value="F:DNA binding"/>
    <property type="evidence" value="ECO:0007669"/>
    <property type="project" value="UniProtKB-KW"/>
</dbReference>
<organism evidence="8 9">
    <name type="scientific">Propionibacterium australiense</name>
    <dbReference type="NCBI Taxonomy" id="119981"/>
    <lineage>
        <taxon>Bacteria</taxon>
        <taxon>Bacillati</taxon>
        <taxon>Actinomycetota</taxon>
        <taxon>Actinomycetes</taxon>
        <taxon>Propionibacteriales</taxon>
        <taxon>Propionibacteriaceae</taxon>
        <taxon>Propionibacterium</taxon>
    </lineage>
</organism>
<dbReference type="PANTHER" id="PTHR35401:SF1">
    <property type="entry name" value="CYTOPLASMIC PROTEIN"/>
    <property type="match status" value="1"/>
</dbReference>
<keyword evidence="5" id="KW-0804">Transcription</keyword>
<dbReference type="InterPro" id="IPR014795">
    <property type="entry name" value="TacA_1-like"/>
</dbReference>
<evidence type="ECO:0000313" key="9">
    <source>
        <dbReference type="Proteomes" id="UP000263928"/>
    </source>
</evidence>
<dbReference type="OrthoDB" id="4829464at2"/>
<keyword evidence="2" id="KW-1277">Toxin-antitoxin system</keyword>
<name>A0A383S707_9ACTN</name>
<dbReference type="InterPro" id="IPR010985">
    <property type="entry name" value="Ribbon_hlx_hlx"/>
</dbReference>
<evidence type="ECO:0000256" key="6">
    <source>
        <dbReference type="ARBA" id="ARBA00049988"/>
    </source>
</evidence>
<dbReference type="AlphaFoldDB" id="A0A383S707"/>
<sequence length="94" mass="10340">MTTKTERINLRCSSVAIQTLRSAAEAQNQDLTSFILGSALDRARQVLVDEQALRLSYQDANQVEKALARAGHPNEQLARLLRNTAPHGAEKVAQ</sequence>
<keyword evidence="4" id="KW-0238">DNA-binding</keyword>
<evidence type="ECO:0000256" key="4">
    <source>
        <dbReference type="ARBA" id="ARBA00023125"/>
    </source>
</evidence>
<keyword evidence="1" id="KW-0678">Repressor</keyword>
<evidence type="ECO:0000313" key="8">
    <source>
        <dbReference type="EMBL" id="SYZ33707.1"/>
    </source>
</evidence>
<protein>
    <submittedName>
        <fullName evidence="7">DUF1778 domain-containing protein</fullName>
    </submittedName>
    <submittedName>
        <fullName evidence="8">Vibrio phage ICP1, Orf50</fullName>
    </submittedName>
</protein>
<dbReference type="RefSeq" id="WP_119162044.1">
    <property type="nucleotide sequence ID" value="NZ_LR134442.1"/>
</dbReference>